<evidence type="ECO:0000313" key="4">
    <source>
        <dbReference type="Proteomes" id="UP000593970"/>
    </source>
</evidence>
<proteinExistence type="predicted"/>
<dbReference type="PANTHER" id="PTHR14239">
    <property type="entry name" value="DUDULIN-RELATED"/>
    <property type="match status" value="1"/>
</dbReference>
<sequence>MQQSRLNELEKHAMKIGIIGTGNIGGALARKLSAAGHDVRVANSSGTEGVRAFAHGIGAEPTDVHGAVAGADGVILAILLPAMRALPTNLFAGVPIETTIIDTSNYYPGLRDSRILEIDNGLAESVWVARQIGRPVIKAFNNALAYTLAELGKPRGASQRLAIAVAGDDVGAKQTAMGLVDQMGFDPVDAGSLQDSWRQQPSTPAYCCDYEAETMREALAAAIPGVSATKRDQLPEHFAKLGPNPSHADVVAMNRRLNSVVG</sequence>
<keyword evidence="1" id="KW-0560">Oxidoreductase</keyword>
<feature type="domain" description="Pyrroline-5-carboxylate reductase catalytic N-terminal" evidence="2">
    <location>
        <begin position="15"/>
        <end position="106"/>
    </location>
</feature>
<dbReference type="InterPro" id="IPR051267">
    <property type="entry name" value="STEAP_metalloreductase"/>
</dbReference>
<geneLocation type="plasmid" evidence="3 4">
    <name>pUW774mp</name>
</geneLocation>
<protein>
    <submittedName>
        <fullName evidence="3">NAD(P)-binding domain-containing protein</fullName>
    </submittedName>
</protein>
<evidence type="ECO:0000256" key="1">
    <source>
        <dbReference type="ARBA" id="ARBA00023002"/>
    </source>
</evidence>
<reference evidence="4" key="1">
    <citation type="submission" date="2020-04" db="EMBL/GenBank/DDBJ databases">
        <title>Ralstonia solanacearum UW576, UW763, UW773, and UW774.</title>
        <authorList>
            <person name="Steidl O."/>
            <person name="Truchon A."/>
            <person name="Allen C."/>
        </authorList>
    </citation>
    <scope>NUCLEOTIDE SEQUENCE [LARGE SCALE GENOMIC DNA]</scope>
    <source>
        <strain evidence="4">UW774</strain>
        <plasmid evidence="4">pUW774mp</plasmid>
    </source>
</reference>
<dbReference type="Gene3D" id="3.40.50.720">
    <property type="entry name" value="NAD(P)-binding Rossmann-like Domain"/>
    <property type="match status" value="1"/>
</dbReference>
<name>A0AA92QD37_RALSL</name>
<gene>
    <name evidence="3" type="ORF">HF909_18520</name>
</gene>
<dbReference type="Proteomes" id="UP000593970">
    <property type="component" value="Plasmid pUW774mp"/>
</dbReference>
<organism evidence="3 4">
    <name type="scientific">Ralstonia solanacearum</name>
    <name type="common">Pseudomonas solanacearum</name>
    <dbReference type="NCBI Taxonomy" id="305"/>
    <lineage>
        <taxon>Bacteria</taxon>
        <taxon>Pseudomonadati</taxon>
        <taxon>Pseudomonadota</taxon>
        <taxon>Betaproteobacteria</taxon>
        <taxon>Burkholderiales</taxon>
        <taxon>Burkholderiaceae</taxon>
        <taxon>Ralstonia</taxon>
        <taxon>Ralstonia solanacearum species complex</taxon>
    </lineage>
</organism>
<dbReference type="Pfam" id="PF03807">
    <property type="entry name" value="F420_oxidored"/>
    <property type="match status" value="1"/>
</dbReference>
<dbReference type="InterPro" id="IPR028939">
    <property type="entry name" value="P5C_Rdtase_cat_N"/>
</dbReference>
<evidence type="ECO:0000259" key="2">
    <source>
        <dbReference type="Pfam" id="PF03807"/>
    </source>
</evidence>
<dbReference type="SUPFAM" id="SSF51735">
    <property type="entry name" value="NAD(P)-binding Rossmann-fold domains"/>
    <property type="match status" value="1"/>
</dbReference>
<dbReference type="EMBL" id="CP051170">
    <property type="protein sequence ID" value="QOK98473.1"/>
    <property type="molecule type" value="Genomic_DNA"/>
</dbReference>
<dbReference type="AlphaFoldDB" id="A0AA92QD37"/>
<evidence type="ECO:0000313" key="3">
    <source>
        <dbReference type="EMBL" id="QOK98473.1"/>
    </source>
</evidence>
<dbReference type="InterPro" id="IPR036291">
    <property type="entry name" value="NAD(P)-bd_dom_sf"/>
</dbReference>
<dbReference type="GO" id="GO:0016491">
    <property type="term" value="F:oxidoreductase activity"/>
    <property type="evidence" value="ECO:0007669"/>
    <property type="project" value="UniProtKB-KW"/>
</dbReference>
<keyword evidence="3" id="KW-0614">Plasmid</keyword>
<accession>A0AA92QD37</accession>